<name>A0A1F5MIX3_9BACT</name>
<evidence type="ECO:0000313" key="2">
    <source>
        <dbReference type="Proteomes" id="UP000178017"/>
    </source>
</evidence>
<dbReference type="AlphaFoldDB" id="A0A1F5MIX3"/>
<evidence type="ECO:0000313" key="1">
    <source>
        <dbReference type="EMBL" id="OGE65326.1"/>
    </source>
</evidence>
<sequence>MIPVLQFRTIFFLFIIFVAYFINPLPVSARVTPEDIINERSEVYNQKIDNYSQSSQDRLKIVSERITRMNQAKTDELSWIMETQGRILDEYETRFPRKNTKQVEEARYWITYTHEAVAYQAAKIYIFDISGESNLESDLKRTIGFFRSELDSARSKVIKSQQILTKVL</sequence>
<proteinExistence type="predicted"/>
<organism evidence="1 2">
    <name type="scientific">Candidatus Daviesbacteria bacterium RIFCSPLOWO2_01_FULL_40_24</name>
    <dbReference type="NCBI Taxonomy" id="1797787"/>
    <lineage>
        <taxon>Bacteria</taxon>
        <taxon>Candidatus Daviesiibacteriota</taxon>
    </lineage>
</organism>
<gene>
    <name evidence="1" type="ORF">A3B49_03515</name>
</gene>
<accession>A0A1F5MIX3</accession>
<dbReference type="Proteomes" id="UP000178017">
    <property type="component" value="Unassembled WGS sequence"/>
</dbReference>
<dbReference type="EMBL" id="MFDO01000019">
    <property type="protein sequence ID" value="OGE65326.1"/>
    <property type="molecule type" value="Genomic_DNA"/>
</dbReference>
<comment type="caution">
    <text evidence="1">The sequence shown here is derived from an EMBL/GenBank/DDBJ whole genome shotgun (WGS) entry which is preliminary data.</text>
</comment>
<protein>
    <submittedName>
        <fullName evidence="1">Uncharacterized protein</fullName>
    </submittedName>
</protein>
<reference evidence="1 2" key="1">
    <citation type="journal article" date="2016" name="Nat. Commun.">
        <title>Thousands of microbial genomes shed light on interconnected biogeochemical processes in an aquifer system.</title>
        <authorList>
            <person name="Anantharaman K."/>
            <person name="Brown C.T."/>
            <person name="Hug L.A."/>
            <person name="Sharon I."/>
            <person name="Castelle C.J."/>
            <person name="Probst A.J."/>
            <person name="Thomas B.C."/>
            <person name="Singh A."/>
            <person name="Wilkins M.J."/>
            <person name="Karaoz U."/>
            <person name="Brodie E.L."/>
            <person name="Williams K.H."/>
            <person name="Hubbard S.S."/>
            <person name="Banfield J.F."/>
        </authorList>
    </citation>
    <scope>NUCLEOTIDE SEQUENCE [LARGE SCALE GENOMIC DNA]</scope>
</reference>